<keyword evidence="2" id="KW-1185">Reference proteome</keyword>
<proteinExistence type="predicted"/>
<sequence length="96" mass="10278">MGTQEIEDRLVALETLATQLIRTLHRAKVLGGDEVRVLLDSVEELMIGTPGAAFAAQQLAGSADPDAAGLPVLDESPEAHVCDAFRKMLYRTDLSS</sequence>
<dbReference type="Proteomes" id="UP001055167">
    <property type="component" value="Unassembled WGS sequence"/>
</dbReference>
<name>A0ABQ4QY43_9HYPH</name>
<protein>
    <submittedName>
        <fullName evidence="1">Uncharacterized protein</fullName>
    </submittedName>
</protein>
<comment type="caution">
    <text evidence="1">The sequence shown here is derived from an EMBL/GenBank/DDBJ whole genome shotgun (WGS) entry which is preliminary data.</text>
</comment>
<organism evidence="1 2">
    <name type="scientific">Methylobacterium crusticola</name>
    <dbReference type="NCBI Taxonomy" id="1697972"/>
    <lineage>
        <taxon>Bacteria</taxon>
        <taxon>Pseudomonadati</taxon>
        <taxon>Pseudomonadota</taxon>
        <taxon>Alphaproteobacteria</taxon>
        <taxon>Hyphomicrobiales</taxon>
        <taxon>Methylobacteriaceae</taxon>
        <taxon>Methylobacterium</taxon>
    </lineage>
</organism>
<dbReference type="RefSeq" id="WP_128566282.1">
    <property type="nucleotide sequence ID" value="NZ_BPQH01000008.1"/>
</dbReference>
<evidence type="ECO:0000313" key="1">
    <source>
        <dbReference type="EMBL" id="GJD50144.1"/>
    </source>
</evidence>
<reference evidence="1" key="1">
    <citation type="journal article" date="2021" name="Front. Microbiol.">
        <title>Comprehensive Comparative Genomics and Phenotyping of Methylobacterium Species.</title>
        <authorList>
            <person name="Alessa O."/>
            <person name="Ogura Y."/>
            <person name="Fujitani Y."/>
            <person name="Takami H."/>
            <person name="Hayashi T."/>
            <person name="Sahin N."/>
            <person name="Tani A."/>
        </authorList>
    </citation>
    <scope>NUCLEOTIDE SEQUENCE</scope>
    <source>
        <strain evidence="1">KCTC 52305</strain>
    </source>
</reference>
<accession>A0ABQ4QY43</accession>
<gene>
    <name evidence="1" type="ORF">OPKNFCMD_2881</name>
</gene>
<evidence type="ECO:0000313" key="2">
    <source>
        <dbReference type="Proteomes" id="UP001055167"/>
    </source>
</evidence>
<reference evidence="1" key="2">
    <citation type="submission" date="2021-08" db="EMBL/GenBank/DDBJ databases">
        <authorList>
            <person name="Tani A."/>
            <person name="Ola A."/>
            <person name="Ogura Y."/>
            <person name="Katsura K."/>
            <person name="Hayashi T."/>
        </authorList>
    </citation>
    <scope>NUCLEOTIDE SEQUENCE</scope>
    <source>
        <strain evidence="1">KCTC 52305</strain>
    </source>
</reference>
<dbReference type="EMBL" id="BPQH01000008">
    <property type="protein sequence ID" value="GJD50144.1"/>
    <property type="molecule type" value="Genomic_DNA"/>
</dbReference>